<gene>
    <name evidence="1" type="ORF">KFL_010150050</name>
</gene>
<keyword evidence="2" id="KW-1185">Reference proteome</keyword>
<dbReference type="Proteomes" id="UP000054558">
    <property type="component" value="Unassembled WGS sequence"/>
</dbReference>
<dbReference type="EMBL" id="DF237964">
    <property type="protein sequence ID" value="GAQ92447.1"/>
    <property type="molecule type" value="Genomic_DNA"/>
</dbReference>
<evidence type="ECO:0000313" key="1">
    <source>
        <dbReference type="EMBL" id="GAQ92447.1"/>
    </source>
</evidence>
<accession>A0A1Y1IUT4</accession>
<reference evidence="1 2" key="1">
    <citation type="journal article" date="2014" name="Nat. Commun.">
        <title>Klebsormidium flaccidum genome reveals primary factors for plant terrestrial adaptation.</title>
        <authorList>
            <person name="Hori K."/>
            <person name="Maruyama F."/>
            <person name="Fujisawa T."/>
            <person name="Togashi T."/>
            <person name="Yamamoto N."/>
            <person name="Seo M."/>
            <person name="Sato S."/>
            <person name="Yamada T."/>
            <person name="Mori H."/>
            <person name="Tajima N."/>
            <person name="Moriyama T."/>
            <person name="Ikeuchi M."/>
            <person name="Watanabe M."/>
            <person name="Wada H."/>
            <person name="Kobayashi K."/>
            <person name="Saito M."/>
            <person name="Masuda T."/>
            <person name="Sasaki-Sekimoto Y."/>
            <person name="Mashiguchi K."/>
            <person name="Awai K."/>
            <person name="Shimojima M."/>
            <person name="Masuda S."/>
            <person name="Iwai M."/>
            <person name="Nobusawa T."/>
            <person name="Narise T."/>
            <person name="Kondo S."/>
            <person name="Saito H."/>
            <person name="Sato R."/>
            <person name="Murakawa M."/>
            <person name="Ihara Y."/>
            <person name="Oshima-Yamada Y."/>
            <person name="Ohtaka K."/>
            <person name="Satoh M."/>
            <person name="Sonobe K."/>
            <person name="Ishii M."/>
            <person name="Ohtani R."/>
            <person name="Kanamori-Sato M."/>
            <person name="Honoki R."/>
            <person name="Miyazaki D."/>
            <person name="Mochizuki H."/>
            <person name="Umetsu J."/>
            <person name="Higashi K."/>
            <person name="Shibata D."/>
            <person name="Kamiya Y."/>
            <person name="Sato N."/>
            <person name="Nakamura Y."/>
            <person name="Tabata S."/>
            <person name="Ida S."/>
            <person name="Kurokawa K."/>
            <person name="Ohta H."/>
        </authorList>
    </citation>
    <scope>NUCLEOTIDE SEQUENCE [LARGE SCALE GENOMIC DNA]</scope>
    <source>
        <strain evidence="1 2">NIES-2285</strain>
    </source>
</reference>
<organism evidence="1 2">
    <name type="scientific">Klebsormidium nitens</name>
    <name type="common">Green alga</name>
    <name type="synonym">Ulothrix nitens</name>
    <dbReference type="NCBI Taxonomy" id="105231"/>
    <lineage>
        <taxon>Eukaryota</taxon>
        <taxon>Viridiplantae</taxon>
        <taxon>Streptophyta</taxon>
        <taxon>Klebsormidiophyceae</taxon>
        <taxon>Klebsormidiales</taxon>
        <taxon>Klebsormidiaceae</taxon>
        <taxon>Klebsormidium</taxon>
    </lineage>
</organism>
<proteinExistence type="predicted"/>
<sequence>MEAGPAFVPEAVEVDPVQPYQQMIYAPLTVNTTDLKTPWRFAQDFPTGEKLKDAIDEITSQISSLFEVHEEIAHKLELETKRFEDFRRAIHVIKSAVSDLSPGEEDWSVELEAIESALAVAFVERIKSDEEERAKISEKLNAFDRRRSISSYDVALVPKMWFAQGLANKANQMSTLPLTYPKAK</sequence>
<protein>
    <submittedName>
        <fullName evidence="1">Uncharacterized protein</fullName>
    </submittedName>
</protein>
<evidence type="ECO:0000313" key="2">
    <source>
        <dbReference type="Proteomes" id="UP000054558"/>
    </source>
</evidence>
<dbReference type="AlphaFoldDB" id="A0A1Y1IUT4"/>
<name>A0A1Y1IUT4_KLENI</name>